<dbReference type="AlphaFoldDB" id="A0A9P5PLB5"/>
<proteinExistence type="predicted"/>
<reference evidence="2" key="1">
    <citation type="submission" date="2020-11" db="EMBL/GenBank/DDBJ databases">
        <authorList>
            <consortium name="DOE Joint Genome Institute"/>
            <person name="Ahrendt S."/>
            <person name="Riley R."/>
            <person name="Andreopoulos W."/>
            <person name="Labutti K."/>
            <person name="Pangilinan J."/>
            <person name="Ruiz-Duenas F.J."/>
            <person name="Barrasa J.M."/>
            <person name="Sanchez-Garcia M."/>
            <person name="Camarero S."/>
            <person name="Miyauchi S."/>
            <person name="Serrano A."/>
            <person name="Linde D."/>
            <person name="Babiker R."/>
            <person name="Drula E."/>
            <person name="Ayuso-Fernandez I."/>
            <person name="Pacheco R."/>
            <person name="Padilla G."/>
            <person name="Ferreira P."/>
            <person name="Barriuso J."/>
            <person name="Kellner H."/>
            <person name="Castanera R."/>
            <person name="Alfaro M."/>
            <person name="Ramirez L."/>
            <person name="Pisabarro A.G."/>
            <person name="Kuo A."/>
            <person name="Tritt A."/>
            <person name="Lipzen A."/>
            <person name="He G."/>
            <person name="Yan M."/>
            <person name="Ng V."/>
            <person name="Cullen D."/>
            <person name="Martin F."/>
            <person name="Rosso M.-N."/>
            <person name="Henrissat B."/>
            <person name="Hibbett D."/>
            <person name="Martinez A.T."/>
            <person name="Grigoriev I.V."/>
        </authorList>
    </citation>
    <scope>NUCLEOTIDE SEQUENCE</scope>
    <source>
        <strain evidence="2">AH 40177</strain>
    </source>
</reference>
<comment type="caution">
    <text evidence="2">The sequence shown here is derived from an EMBL/GenBank/DDBJ whole genome shotgun (WGS) entry which is preliminary data.</text>
</comment>
<feature type="chain" id="PRO_5040179875" evidence="1">
    <location>
        <begin position="19"/>
        <end position="147"/>
    </location>
</feature>
<sequence length="147" mass="16687">MRLISTYIVLLFVLFSYAAPLVDRDSPIQGRAPKDTIVKVTFAEHDYRHIEHEAEVFKVLREDIKAVLLNVASKNLHAPNGTPVKFRWIGTPSPDTTKPIKFDVSAPNWGAYEVLMSHETPRRDFVVKNTVGRSEIVRQEGDPVKHP</sequence>
<organism evidence="2 3">
    <name type="scientific">Rhodocollybia butyracea</name>
    <dbReference type="NCBI Taxonomy" id="206335"/>
    <lineage>
        <taxon>Eukaryota</taxon>
        <taxon>Fungi</taxon>
        <taxon>Dikarya</taxon>
        <taxon>Basidiomycota</taxon>
        <taxon>Agaricomycotina</taxon>
        <taxon>Agaricomycetes</taxon>
        <taxon>Agaricomycetidae</taxon>
        <taxon>Agaricales</taxon>
        <taxon>Marasmiineae</taxon>
        <taxon>Omphalotaceae</taxon>
        <taxon>Rhodocollybia</taxon>
    </lineage>
</organism>
<feature type="signal peptide" evidence="1">
    <location>
        <begin position="1"/>
        <end position="18"/>
    </location>
</feature>
<dbReference type="Proteomes" id="UP000772434">
    <property type="component" value="Unassembled WGS sequence"/>
</dbReference>
<gene>
    <name evidence="2" type="ORF">BDP27DRAFT_1332230</name>
</gene>
<keyword evidence="3" id="KW-1185">Reference proteome</keyword>
<accession>A0A9P5PLB5</accession>
<name>A0A9P5PLB5_9AGAR</name>
<dbReference type="OrthoDB" id="2949349at2759"/>
<dbReference type="EMBL" id="JADNRY010000106">
    <property type="protein sequence ID" value="KAF9065302.1"/>
    <property type="molecule type" value="Genomic_DNA"/>
</dbReference>
<keyword evidence="1" id="KW-0732">Signal</keyword>
<evidence type="ECO:0000313" key="3">
    <source>
        <dbReference type="Proteomes" id="UP000772434"/>
    </source>
</evidence>
<protein>
    <submittedName>
        <fullName evidence="2">Uncharacterized protein</fullName>
    </submittedName>
</protein>
<evidence type="ECO:0000313" key="2">
    <source>
        <dbReference type="EMBL" id="KAF9065302.1"/>
    </source>
</evidence>
<evidence type="ECO:0000256" key="1">
    <source>
        <dbReference type="SAM" id="SignalP"/>
    </source>
</evidence>